<sequence>MAQPDPPAGWVPGPTFLAGSTAAAGLILLAVMTRRPDLFVLVLPLLGVTVWSLLTRPTGIPQARTAIAQDAPEESSAVAWTASLTGARGAEQWHVVVATSERVTWDDQRRSVTRLLDGDADTSSLTFALQRWGPATIGASEVVATSPWAGFVWGPVHLPGQEVRGVPRTDPFSGRAPVPHPVGLVGPNRSRRFGEGAEFADIRPFRPGDKLRTIHWPVTSRTGQLHVRTSYAEQDAQVHLVLDASVDVGGRDDSATSLDLGLRACASLSQYFLRRGDRVGLDVIGAVGRPQVPLSLGDRQHRRVLDVLSQVRVGRLTDRQPDRVRLHAGPGAMVFLISPLMGDFAAKVAADLARRGLAVVVIDCLPADPASLAGDAWDAVALRIRMLERSVEIDELGTHGIPVNPWRGPGSLDAVLQVLARRPPARMRAR</sequence>
<dbReference type="RefSeq" id="WP_166196104.1">
    <property type="nucleotide sequence ID" value="NZ_JAAOIV010000005.1"/>
</dbReference>
<feature type="transmembrane region" description="Helical" evidence="1">
    <location>
        <begin position="38"/>
        <end position="54"/>
    </location>
</feature>
<accession>A0A967EA46</accession>
<dbReference type="Pfam" id="PF01882">
    <property type="entry name" value="DUF58"/>
    <property type="match status" value="1"/>
</dbReference>
<evidence type="ECO:0000313" key="4">
    <source>
        <dbReference type="Proteomes" id="UP000744769"/>
    </source>
</evidence>
<organism evidence="3 4">
    <name type="scientific">Metallococcus carri</name>
    <dbReference type="NCBI Taxonomy" id="1656884"/>
    <lineage>
        <taxon>Bacteria</taxon>
        <taxon>Bacillati</taxon>
        <taxon>Actinomycetota</taxon>
        <taxon>Actinomycetes</taxon>
        <taxon>Micrococcales</taxon>
        <taxon>Dermacoccaceae</taxon>
        <taxon>Metallococcus</taxon>
    </lineage>
</organism>
<dbReference type="InterPro" id="IPR002881">
    <property type="entry name" value="DUF58"/>
</dbReference>
<evidence type="ECO:0000256" key="1">
    <source>
        <dbReference type="SAM" id="Phobius"/>
    </source>
</evidence>
<name>A0A967EA46_9MICO</name>
<dbReference type="PANTHER" id="PTHR33608:SF14">
    <property type="entry name" value="POSSIBLE CONSERVED SECRETED PROTEIN"/>
    <property type="match status" value="1"/>
</dbReference>
<feature type="transmembrane region" description="Helical" evidence="1">
    <location>
        <begin position="12"/>
        <end position="31"/>
    </location>
</feature>
<gene>
    <name evidence="3" type="ORF">G9U51_08900</name>
</gene>
<dbReference type="Proteomes" id="UP000744769">
    <property type="component" value="Unassembled WGS sequence"/>
</dbReference>
<comment type="caution">
    <text evidence="3">The sequence shown here is derived from an EMBL/GenBank/DDBJ whole genome shotgun (WGS) entry which is preliminary data.</text>
</comment>
<keyword evidence="1" id="KW-0472">Membrane</keyword>
<reference evidence="3" key="1">
    <citation type="submission" date="2020-03" db="EMBL/GenBank/DDBJ databases">
        <title>Draft sequencing of Calidifontibacter sp. DB0510.</title>
        <authorList>
            <person name="Kim D.-U."/>
        </authorList>
    </citation>
    <scope>NUCLEOTIDE SEQUENCE</scope>
    <source>
        <strain evidence="3">DB0510</strain>
    </source>
</reference>
<proteinExistence type="predicted"/>
<protein>
    <submittedName>
        <fullName evidence="3">DUF58 domain-containing protein</fullName>
    </submittedName>
</protein>
<feature type="domain" description="DUF58" evidence="2">
    <location>
        <begin position="201"/>
        <end position="366"/>
    </location>
</feature>
<dbReference type="EMBL" id="JAAOIV010000005">
    <property type="protein sequence ID" value="NHN55890.1"/>
    <property type="molecule type" value="Genomic_DNA"/>
</dbReference>
<dbReference type="PANTHER" id="PTHR33608">
    <property type="entry name" value="BLL2464 PROTEIN"/>
    <property type="match status" value="1"/>
</dbReference>
<evidence type="ECO:0000313" key="3">
    <source>
        <dbReference type="EMBL" id="NHN55890.1"/>
    </source>
</evidence>
<keyword evidence="1" id="KW-1133">Transmembrane helix</keyword>
<keyword evidence="4" id="KW-1185">Reference proteome</keyword>
<dbReference type="AlphaFoldDB" id="A0A967EA46"/>
<evidence type="ECO:0000259" key="2">
    <source>
        <dbReference type="Pfam" id="PF01882"/>
    </source>
</evidence>
<keyword evidence="1" id="KW-0812">Transmembrane</keyword>